<keyword evidence="3" id="KW-1185">Reference proteome</keyword>
<dbReference type="AlphaFoldDB" id="A0A9D4TPU2"/>
<protein>
    <submittedName>
        <fullName evidence="2">Uncharacterized protein</fullName>
    </submittedName>
</protein>
<feature type="compositionally biased region" description="Polar residues" evidence="1">
    <location>
        <begin position="37"/>
        <end position="56"/>
    </location>
</feature>
<name>A0A9D4TPU2_CHLVU</name>
<proteinExistence type="predicted"/>
<sequence>MWGSSQARTILSEQIRDTPLAAAPSAASALVPVTMSAHTTSEGQQAHTQHQLTKLSQAAPAATTAHDGEGPNGQHHLLRHVLSAQQCSDALRHFGTTDSKAAARMVNRMSQRELRDMFAKVYTVTTNSNNNTWLRRKLLEAVGASRRFYNASNRTGRPKASRRSPASSSGGATPKPRKQQAVPAMPTTPTASPTALHHPAFAVGPALPAGSPRALMQRMRSTAAASGSTTALNDAHAASPRHAHHQLQHAFLPTPRFQRYTSQRAQSSEEEGGASSNRSSGDDTHPRALRPAGAVLDCASPTCASAFGAASGVAVAEPVQHYYQQHYQQHYQQLASGARLPAVLDSFSSYGSVSSSQFSVPPLSMPAPNSVPLSLAPLYSTARVAPAGWDGLLPPVPSLAALSALLGGYPAPDPQPQHQPEPRPQLQAAAPPACSANLHGALSADLNLGLFGLEAANEPMPAAVSPKQPASGEEWLTWEDWKLPALI</sequence>
<feature type="region of interest" description="Disordered" evidence="1">
    <location>
        <begin position="150"/>
        <end position="205"/>
    </location>
</feature>
<feature type="compositionally biased region" description="Low complexity" evidence="1">
    <location>
        <begin position="221"/>
        <end position="231"/>
    </location>
</feature>
<dbReference type="EMBL" id="SIDB01000006">
    <property type="protein sequence ID" value="KAI3431502.1"/>
    <property type="molecule type" value="Genomic_DNA"/>
</dbReference>
<reference evidence="2" key="1">
    <citation type="journal article" date="2019" name="Plant J.">
        <title>Chlorella vulgaris genome assembly and annotation reveals the molecular basis for metabolic acclimation to high light conditions.</title>
        <authorList>
            <person name="Cecchin M."/>
            <person name="Marcolungo L."/>
            <person name="Rossato M."/>
            <person name="Girolomoni L."/>
            <person name="Cosentino E."/>
            <person name="Cuine S."/>
            <person name="Li-Beisson Y."/>
            <person name="Delledonne M."/>
            <person name="Ballottari M."/>
        </authorList>
    </citation>
    <scope>NUCLEOTIDE SEQUENCE</scope>
    <source>
        <strain evidence="2">211/11P</strain>
    </source>
</reference>
<feature type="compositionally biased region" description="Low complexity" evidence="1">
    <location>
        <begin position="181"/>
        <end position="195"/>
    </location>
</feature>
<accession>A0A9D4TPU2</accession>
<organism evidence="2 3">
    <name type="scientific">Chlorella vulgaris</name>
    <name type="common">Green alga</name>
    <dbReference type="NCBI Taxonomy" id="3077"/>
    <lineage>
        <taxon>Eukaryota</taxon>
        <taxon>Viridiplantae</taxon>
        <taxon>Chlorophyta</taxon>
        <taxon>core chlorophytes</taxon>
        <taxon>Trebouxiophyceae</taxon>
        <taxon>Chlorellales</taxon>
        <taxon>Chlorellaceae</taxon>
        <taxon>Chlorella clade</taxon>
        <taxon>Chlorella</taxon>
    </lineage>
</organism>
<feature type="region of interest" description="Disordered" evidence="1">
    <location>
        <begin position="260"/>
        <end position="289"/>
    </location>
</feature>
<feature type="compositionally biased region" description="Low complexity" evidence="1">
    <location>
        <begin position="163"/>
        <end position="174"/>
    </location>
</feature>
<evidence type="ECO:0000256" key="1">
    <source>
        <dbReference type="SAM" id="MobiDB-lite"/>
    </source>
</evidence>
<comment type="caution">
    <text evidence="2">The sequence shown here is derived from an EMBL/GenBank/DDBJ whole genome shotgun (WGS) entry which is preliminary data.</text>
</comment>
<feature type="region of interest" description="Disordered" evidence="1">
    <location>
        <begin position="37"/>
        <end position="75"/>
    </location>
</feature>
<feature type="compositionally biased region" description="Pro residues" evidence="1">
    <location>
        <begin position="411"/>
        <end position="423"/>
    </location>
</feature>
<dbReference type="Proteomes" id="UP001055712">
    <property type="component" value="Unassembled WGS sequence"/>
</dbReference>
<reference evidence="2" key="2">
    <citation type="submission" date="2020-11" db="EMBL/GenBank/DDBJ databases">
        <authorList>
            <person name="Cecchin M."/>
            <person name="Marcolungo L."/>
            <person name="Rossato M."/>
            <person name="Girolomoni L."/>
            <person name="Cosentino E."/>
            <person name="Cuine S."/>
            <person name="Li-Beisson Y."/>
            <person name="Delledonne M."/>
            <person name="Ballottari M."/>
        </authorList>
    </citation>
    <scope>NUCLEOTIDE SEQUENCE</scope>
    <source>
        <strain evidence="2">211/11P</strain>
        <tissue evidence="2">Whole cell</tissue>
    </source>
</reference>
<dbReference type="OrthoDB" id="10449213at2759"/>
<evidence type="ECO:0000313" key="2">
    <source>
        <dbReference type="EMBL" id="KAI3431502.1"/>
    </source>
</evidence>
<gene>
    <name evidence="2" type="ORF">D9Q98_004552</name>
</gene>
<feature type="region of interest" description="Disordered" evidence="1">
    <location>
        <begin position="407"/>
        <end position="430"/>
    </location>
</feature>
<evidence type="ECO:0000313" key="3">
    <source>
        <dbReference type="Proteomes" id="UP001055712"/>
    </source>
</evidence>
<feature type="region of interest" description="Disordered" evidence="1">
    <location>
        <begin position="217"/>
        <end position="246"/>
    </location>
</feature>